<evidence type="ECO:0000256" key="2">
    <source>
        <dbReference type="ARBA" id="ARBA00022729"/>
    </source>
</evidence>
<organism evidence="6 7">
    <name type="scientific">Thermaerobacter composti</name>
    <dbReference type="NCBI Taxonomy" id="554949"/>
    <lineage>
        <taxon>Bacteria</taxon>
        <taxon>Bacillati</taxon>
        <taxon>Bacillota</taxon>
        <taxon>Clostridia</taxon>
        <taxon>Eubacteriales</taxon>
        <taxon>Clostridiales Family XVII. Incertae Sedis</taxon>
        <taxon>Thermaerobacter</taxon>
    </lineage>
</organism>
<evidence type="ECO:0000313" key="6">
    <source>
        <dbReference type="EMBL" id="WPD18565.1"/>
    </source>
</evidence>
<dbReference type="SUPFAM" id="SSF53822">
    <property type="entry name" value="Periplasmic binding protein-like I"/>
    <property type="match status" value="1"/>
</dbReference>
<evidence type="ECO:0000256" key="3">
    <source>
        <dbReference type="SAM" id="MobiDB-lite"/>
    </source>
</evidence>
<dbReference type="InterPro" id="IPR028082">
    <property type="entry name" value="Peripla_BP_I"/>
</dbReference>
<evidence type="ECO:0000256" key="4">
    <source>
        <dbReference type="SAM" id="Phobius"/>
    </source>
</evidence>
<evidence type="ECO:0000313" key="7">
    <source>
        <dbReference type="Proteomes" id="UP001304683"/>
    </source>
</evidence>
<sequence length="145" mass="14963">MSLGGTLWRHEARCRSHRRWLALVVSAVAVLVTACGGGGGQAPTGGSASQQGSSGQSTPGVTGDTIVVGTFMPLTGPAAAWGENAKGLDAYFKYVNNQGGVNGRKFKLIIEDDQYQPSRTVAAVKKLGGTLKRCVNGEGGVPSSW</sequence>
<dbReference type="PANTHER" id="PTHR47235">
    <property type="entry name" value="BLR6548 PROTEIN"/>
    <property type="match status" value="1"/>
</dbReference>
<reference evidence="6 7" key="1">
    <citation type="submission" date="2023-08" db="EMBL/GenBank/DDBJ databases">
        <title>Genome sequence of Thermaerobacter compostii strain Ins1, a spore-forming filamentous bacterium isolated from a deep geothermal reservoir.</title>
        <authorList>
            <person name="Bregnard D."/>
            <person name="Gonzalez D."/>
            <person name="Junier P."/>
        </authorList>
    </citation>
    <scope>NUCLEOTIDE SEQUENCE [LARGE SCALE GENOMIC DNA]</scope>
    <source>
        <strain evidence="6 7">Ins1</strain>
    </source>
</reference>
<dbReference type="Pfam" id="PF13458">
    <property type="entry name" value="Peripla_BP_6"/>
    <property type="match status" value="1"/>
</dbReference>
<name>A0ABZ0QM51_9FIRM</name>
<evidence type="ECO:0000256" key="1">
    <source>
        <dbReference type="ARBA" id="ARBA00010062"/>
    </source>
</evidence>
<keyword evidence="4" id="KW-1133">Transmembrane helix</keyword>
<evidence type="ECO:0000259" key="5">
    <source>
        <dbReference type="Pfam" id="PF13458"/>
    </source>
</evidence>
<feature type="transmembrane region" description="Helical" evidence="4">
    <location>
        <begin position="20"/>
        <end position="40"/>
    </location>
</feature>
<keyword evidence="4" id="KW-0812">Transmembrane</keyword>
<dbReference type="InterPro" id="IPR028081">
    <property type="entry name" value="Leu-bd"/>
</dbReference>
<dbReference type="Proteomes" id="UP001304683">
    <property type="component" value="Chromosome"/>
</dbReference>
<protein>
    <submittedName>
        <fullName evidence="6">ABC transporter substrate-binding protein</fullName>
    </submittedName>
</protein>
<proteinExistence type="inferred from homology"/>
<comment type="similarity">
    <text evidence="1">Belongs to the leucine-binding protein family.</text>
</comment>
<dbReference type="RefSeq" id="WP_318750388.1">
    <property type="nucleotide sequence ID" value="NZ_CP132508.1"/>
</dbReference>
<dbReference type="PANTHER" id="PTHR47235:SF1">
    <property type="entry name" value="BLR6548 PROTEIN"/>
    <property type="match status" value="1"/>
</dbReference>
<feature type="region of interest" description="Disordered" evidence="3">
    <location>
        <begin position="41"/>
        <end position="60"/>
    </location>
</feature>
<accession>A0ABZ0QM51</accession>
<feature type="compositionally biased region" description="Low complexity" evidence="3">
    <location>
        <begin position="44"/>
        <end position="60"/>
    </location>
</feature>
<keyword evidence="4" id="KW-0472">Membrane</keyword>
<dbReference type="Gene3D" id="3.40.50.2300">
    <property type="match status" value="1"/>
</dbReference>
<feature type="domain" description="Leucine-binding protein" evidence="5">
    <location>
        <begin position="65"/>
        <end position="127"/>
    </location>
</feature>
<keyword evidence="2" id="KW-0732">Signal</keyword>
<dbReference type="EMBL" id="CP132508">
    <property type="protein sequence ID" value="WPD18565.1"/>
    <property type="molecule type" value="Genomic_DNA"/>
</dbReference>
<gene>
    <name evidence="6" type="ORF">Q5761_09385</name>
</gene>
<keyword evidence="7" id="KW-1185">Reference proteome</keyword>